<reference evidence="1 2" key="1">
    <citation type="journal article" date="2020" name="BMC Genomics">
        <title>Intraspecific diversification of the crop wild relative Brassica cretica Lam. using demographic model selection.</title>
        <authorList>
            <person name="Kioukis A."/>
            <person name="Michalopoulou V.A."/>
            <person name="Briers L."/>
            <person name="Pirintsos S."/>
            <person name="Studholme D.J."/>
            <person name="Pavlidis P."/>
            <person name="Sarris P.F."/>
        </authorList>
    </citation>
    <scope>NUCLEOTIDE SEQUENCE [LARGE SCALE GENOMIC DNA]</scope>
    <source>
        <strain evidence="2">cv. PFS-1207/04</strain>
    </source>
</reference>
<proteinExistence type="predicted"/>
<protein>
    <submittedName>
        <fullName evidence="1">Uncharacterized protein</fullName>
    </submittedName>
</protein>
<accession>A0ABQ7E776</accession>
<keyword evidence="2" id="KW-1185">Reference proteome</keyword>
<name>A0ABQ7E776_BRACR</name>
<evidence type="ECO:0000313" key="2">
    <source>
        <dbReference type="Proteomes" id="UP000266723"/>
    </source>
</evidence>
<comment type="caution">
    <text evidence="1">The sequence shown here is derived from an EMBL/GenBank/DDBJ whole genome shotgun (WGS) entry which is preliminary data.</text>
</comment>
<gene>
    <name evidence="1" type="ORF">DY000_02020504</name>
</gene>
<dbReference type="EMBL" id="QGKV02000299">
    <property type="protein sequence ID" value="KAF3593058.1"/>
    <property type="molecule type" value="Genomic_DNA"/>
</dbReference>
<evidence type="ECO:0000313" key="1">
    <source>
        <dbReference type="EMBL" id="KAF3593058.1"/>
    </source>
</evidence>
<organism evidence="1 2">
    <name type="scientific">Brassica cretica</name>
    <name type="common">Mustard</name>
    <dbReference type="NCBI Taxonomy" id="69181"/>
    <lineage>
        <taxon>Eukaryota</taxon>
        <taxon>Viridiplantae</taxon>
        <taxon>Streptophyta</taxon>
        <taxon>Embryophyta</taxon>
        <taxon>Tracheophyta</taxon>
        <taxon>Spermatophyta</taxon>
        <taxon>Magnoliopsida</taxon>
        <taxon>eudicotyledons</taxon>
        <taxon>Gunneridae</taxon>
        <taxon>Pentapetalae</taxon>
        <taxon>rosids</taxon>
        <taxon>malvids</taxon>
        <taxon>Brassicales</taxon>
        <taxon>Brassicaceae</taxon>
        <taxon>Brassiceae</taxon>
        <taxon>Brassica</taxon>
    </lineage>
</organism>
<sequence>MLSDSVDLLNSGNSFGTLETSRRTVNSWESLYFSLMKRERASLNGEAAAESIDVDKRA</sequence>
<dbReference type="Proteomes" id="UP000266723">
    <property type="component" value="Unassembled WGS sequence"/>
</dbReference>